<accession>A0ABV0JRZ6</accession>
<evidence type="ECO:0000313" key="3">
    <source>
        <dbReference type="Proteomes" id="UP001442494"/>
    </source>
</evidence>
<dbReference type="Pfam" id="PF01663">
    <property type="entry name" value="Phosphodiest"/>
    <property type="match status" value="1"/>
</dbReference>
<feature type="region of interest" description="Disordered" evidence="1">
    <location>
        <begin position="495"/>
        <end position="519"/>
    </location>
</feature>
<dbReference type="InterPro" id="IPR002591">
    <property type="entry name" value="Phosphodiest/P_Trfase"/>
</dbReference>
<sequence length="534" mass="60642">MTRTLFIGLDGATFTVLDNITSDLPEIGVTMPFLKQFIETGVRAKLRSTPNPLTPPAWVSIMTGRTPGSHGVYDFVRYEDKGQDVYFTLYDSRDIRTETIWSMASRQNRTAVALNFPFTAPPRPISGSLVPGFVPWKHLRRNTTPPELYDRLKEIPDFDPKELAWDFEKENQTLTYMSTDDLENWVKYHIIREEQWFRVAEKLLTEDSPDLMAVLFDGTDKLQHQVWEFLDPGIYPTHNTPWQQQMRKSCLEYFRRLDGYIQRLVEIAGPDAQVFMASDHGFTATTEVVRINAFLHEKGYLTWRKVDNSDAEKRREASNFANLDWEETLAYCPTPSSNGIAIRVAKKPGEPGIKPEEYESFREKLIQDLENFKDENTGERIIQAIYKREDVYSGDALLEAPDLTLVLRDYGFVSINNVLPPVEPRKSPQGTHHPDGIFLAGGKGIKGGFEAERHNVADVPATLLYSLGLEIPSDLEGLVAKSFFTDECLESKPVVTGATTASDRSPEVDNQSGNITEDEKDKILAQLQMLGYLE</sequence>
<proteinExistence type="predicted"/>
<keyword evidence="3" id="KW-1185">Reference proteome</keyword>
<dbReference type="SUPFAM" id="SSF53649">
    <property type="entry name" value="Alkaline phosphatase-like"/>
    <property type="match status" value="1"/>
</dbReference>
<dbReference type="RefSeq" id="WP_190421379.1">
    <property type="nucleotide sequence ID" value="NZ_JAMPKK010000026.1"/>
</dbReference>
<comment type="caution">
    <text evidence="2">The sequence shown here is derived from an EMBL/GenBank/DDBJ whole genome shotgun (WGS) entry which is preliminary data.</text>
</comment>
<name>A0ABV0JRZ6_9CYAN</name>
<protein>
    <submittedName>
        <fullName evidence="2">Alkaline phosphatase family protein</fullName>
    </submittedName>
</protein>
<reference evidence="2 3" key="1">
    <citation type="submission" date="2022-04" db="EMBL/GenBank/DDBJ databases">
        <title>Positive selection, recombination, and allopatry shape intraspecific diversity of widespread and dominant cyanobacteria.</title>
        <authorList>
            <person name="Wei J."/>
            <person name="Shu W."/>
            <person name="Hu C."/>
        </authorList>
    </citation>
    <scope>NUCLEOTIDE SEQUENCE [LARGE SCALE GENOMIC DNA]</scope>
    <source>
        <strain evidence="2 3">GB2-A5</strain>
    </source>
</reference>
<dbReference type="PANTHER" id="PTHR10151:SF120">
    <property type="entry name" value="BIS(5'-ADENOSYL)-TRIPHOSPHATASE"/>
    <property type="match status" value="1"/>
</dbReference>
<dbReference type="Gene3D" id="3.40.720.10">
    <property type="entry name" value="Alkaline Phosphatase, subunit A"/>
    <property type="match status" value="1"/>
</dbReference>
<evidence type="ECO:0000313" key="2">
    <source>
        <dbReference type="EMBL" id="MEP0865431.1"/>
    </source>
</evidence>
<dbReference type="EMBL" id="JAMPKK010000026">
    <property type="protein sequence ID" value="MEP0865431.1"/>
    <property type="molecule type" value="Genomic_DNA"/>
</dbReference>
<dbReference type="Proteomes" id="UP001442494">
    <property type="component" value="Unassembled WGS sequence"/>
</dbReference>
<organism evidence="2 3">
    <name type="scientific">Funiculus sociatus GB2-A5</name>
    <dbReference type="NCBI Taxonomy" id="2933946"/>
    <lineage>
        <taxon>Bacteria</taxon>
        <taxon>Bacillati</taxon>
        <taxon>Cyanobacteriota</taxon>
        <taxon>Cyanophyceae</taxon>
        <taxon>Coleofasciculales</taxon>
        <taxon>Coleofasciculaceae</taxon>
        <taxon>Funiculus</taxon>
    </lineage>
</organism>
<dbReference type="PANTHER" id="PTHR10151">
    <property type="entry name" value="ECTONUCLEOTIDE PYROPHOSPHATASE/PHOSPHODIESTERASE"/>
    <property type="match status" value="1"/>
</dbReference>
<dbReference type="InterPro" id="IPR017850">
    <property type="entry name" value="Alkaline_phosphatase_core_sf"/>
</dbReference>
<gene>
    <name evidence="2" type="ORF">NDI37_13245</name>
</gene>
<evidence type="ECO:0000256" key="1">
    <source>
        <dbReference type="SAM" id="MobiDB-lite"/>
    </source>
</evidence>
<feature type="compositionally biased region" description="Polar residues" evidence="1">
    <location>
        <begin position="497"/>
        <end position="515"/>
    </location>
</feature>